<dbReference type="Proteomes" id="UP001608902">
    <property type="component" value="Unassembled WGS sequence"/>
</dbReference>
<gene>
    <name evidence="1" type="ORF">AB6A40_010279</name>
</gene>
<evidence type="ECO:0000313" key="1">
    <source>
        <dbReference type="EMBL" id="MFH4983570.1"/>
    </source>
</evidence>
<dbReference type="InterPro" id="IPR000010">
    <property type="entry name" value="Cystatin_dom"/>
</dbReference>
<keyword evidence="2" id="KW-1185">Reference proteome</keyword>
<name>A0ABD6EUB9_9BILA</name>
<dbReference type="CDD" id="cd00042">
    <property type="entry name" value="CY"/>
    <property type="match status" value="1"/>
</dbReference>
<reference evidence="1 2" key="1">
    <citation type="submission" date="2024-08" db="EMBL/GenBank/DDBJ databases">
        <title>Gnathostoma spinigerum genome.</title>
        <authorList>
            <person name="Gonzalez-Bertolin B."/>
            <person name="Monzon S."/>
            <person name="Zaballos A."/>
            <person name="Jimenez P."/>
            <person name="Dekumyoy P."/>
            <person name="Varona S."/>
            <person name="Cuesta I."/>
            <person name="Sumanam S."/>
            <person name="Adisakwattana P."/>
            <person name="Gasser R.B."/>
            <person name="Hernandez-Gonzalez A."/>
            <person name="Young N.D."/>
            <person name="Perteguer M.J."/>
        </authorList>
    </citation>
    <scope>NUCLEOTIDE SEQUENCE [LARGE SCALE GENOMIC DNA]</scope>
    <source>
        <strain evidence="1">AL3</strain>
        <tissue evidence="1">Liver</tissue>
    </source>
</reference>
<evidence type="ECO:0000313" key="2">
    <source>
        <dbReference type="Proteomes" id="UP001608902"/>
    </source>
</evidence>
<proteinExistence type="predicted"/>
<protein>
    <submittedName>
        <fullName evidence="1">Uncharacterized protein</fullName>
    </submittedName>
</protein>
<organism evidence="1 2">
    <name type="scientific">Gnathostoma spinigerum</name>
    <dbReference type="NCBI Taxonomy" id="75299"/>
    <lineage>
        <taxon>Eukaryota</taxon>
        <taxon>Metazoa</taxon>
        <taxon>Ecdysozoa</taxon>
        <taxon>Nematoda</taxon>
        <taxon>Chromadorea</taxon>
        <taxon>Rhabditida</taxon>
        <taxon>Spirurina</taxon>
        <taxon>Gnathostomatomorpha</taxon>
        <taxon>Gnathostomatoidea</taxon>
        <taxon>Gnathostomatidae</taxon>
        <taxon>Gnathostoma</taxon>
    </lineage>
</organism>
<sequence length="100" mass="11400">METSAIDTGWETINYNDQLIQDIVKRSMRTINNSMVGCDSPVRLVKVLKVKRKRVAGYRYLLQVLVQEIPDSNLSEKKSLSVVSFLLLCEQNYVSLHAPT</sequence>
<dbReference type="EMBL" id="JBGFUD010012841">
    <property type="protein sequence ID" value="MFH4983570.1"/>
    <property type="molecule type" value="Genomic_DNA"/>
</dbReference>
<dbReference type="GO" id="GO:0004869">
    <property type="term" value="F:cysteine-type endopeptidase inhibitor activity"/>
    <property type="evidence" value="ECO:0007669"/>
    <property type="project" value="UniProtKB-ARBA"/>
</dbReference>
<accession>A0ABD6EUB9</accession>
<dbReference type="SUPFAM" id="SSF54403">
    <property type="entry name" value="Cystatin/monellin"/>
    <property type="match status" value="1"/>
</dbReference>
<dbReference type="InterPro" id="IPR046350">
    <property type="entry name" value="Cystatin_sf"/>
</dbReference>
<dbReference type="AlphaFoldDB" id="A0ABD6EUB9"/>
<comment type="caution">
    <text evidence="1">The sequence shown here is derived from an EMBL/GenBank/DDBJ whole genome shotgun (WGS) entry which is preliminary data.</text>
</comment>
<dbReference type="Gene3D" id="3.10.450.10">
    <property type="match status" value="1"/>
</dbReference>